<name>T1HQ87_RHOPR</name>
<protein>
    <submittedName>
        <fullName evidence="1">Uncharacterized protein</fullName>
    </submittedName>
</protein>
<keyword evidence="2" id="KW-1185">Reference proteome</keyword>
<evidence type="ECO:0000313" key="1">
    <source>
        <dbReference type="EnsemblMetazoa" id="RPRC006211-PA"/>
    </source>
</evidence>
<dbReference type="Proteomes" id="UP000015103">
    <property type="component" value="Unassembled WGS sequence"/>
</dbReference>
<dbReference type="InParanoid" id="T1HQ87"/>
<sequence>NPILVILRVLPPKLVLNRGPSEKDVKTSIQCSVYILQLTL</sequence>
<proteinExistence type="predicted"/>
<dbReference type="VEuPathDB" id="VectorBase:RPRC006211"/>
<reference evidence="1" key="1">
    <citation type="submission" date="2015-05" db="UniProtKB">
        <authorList>
            <consortium name="EnsemblMetazoa"/>
        </authorList>
    </citation>
    <scope>IDENTIFICATION</scope>
</reference>
<dbReference type="EMBL" id="ACPB03036207">
    <property type="status" value="NOT_ANNOTATED_CDS"/>
    <property type="molecule type" value="Genomic_DNA"/>
</dbReference>
<evidence type="ECO:0000313" key="2">
    <source>
        <dbReference type="Proteomes" id="UP000015103"/>
    </source>
</evidence>
<organism evidence="1 2">
    <name type="scientific">Rhodnius prolixus</name>
    <name type="common">Triatomid bug</name>
    <dbReference type="NCBI Taxonomy" id="13249"/>
    <lineage>
        <taxon>Eukaryota</taxon>
        <taxon>Metazoa</taxon>
        <taxon>Ecdysozoa</taxon>
        <taxon>Arthropoda</taxon>
        <taxon>Hexapoda</taxon>
        <taxon>Insecta</taxon>
        <taxon>Pterygota</taxon>
        <taxon>Neoptera</taxon>
        <taxon>Paraneoptera</taxon>
        <taxon>Hemiptera</taxon>
        <taxon>Heteroptera</taxon>
        <taxon>Panheteroptera</taxon>
        <taxon>Cimicomorpha</taxon>
        <taxon>Reduviidae</taxon>
        <taxon>Triatominae</taxon>
        <taxon>Rhodnius</taxon>
    </lineage>
</organism>
<dbReference type="HOGENOM" id="CLU_3302307_0_0_1"/>
<dbReference type="AlphaFoldDB" id="T1HQ87"/>
<dbReference type="EnsemblMetazoa" id="RPRC006211-RA">
    <property type="protein sequence ID" value="RPRC006211-PA"/>
    <property type="gene ID" value="RPRC006211"/>
</dbReference>
<accession>T1HQ87</accession>